<accession>H2YJT5</accession>
<dbReference type="InParanoid" id="H2YJT5"/>
<keyword evidence="2" id="KW-1185">Reference proteome</keyword>
<dbReference type="Gene3D" id="2.30.29.30">
    <property type="entry name" value="Pleckstrin-homology domain (PH domain)/Phosphotyrosine-binding domain (PTB)"/>
    <property type="match status" value="1"/>
</dbReference>
<reference evidence="1" key="3">
    <citation type="submission" date="2025-09" db="UniProtKB">
        <authorList>
            <consortium name="Ensembl"/>
        </authorList>
    </citation>
    <scope>IDENTIFICATION</scope>
</reference>
<proteinExistence type="predicted"/>
<reference evidence="2" key="1">
    <citation type="submission" date="2003-08" db="EMBL/GenBank/DDBJ databases">
        <authorList>
            <person name="Birren B."/>
            <person name="Nusbaum C."/>
            <person name="Abebe A."/>
            <person name="Abouelleil A."/>
            <person name="Adekoya E."/>
            <person name="Ait-zahra M."/>
            <person name="Allen N."/>
            <person name="Allen T."/>
            <person name="An P."/>
            <person name="Anderson M."/>
            <person name="Anderson S."/>
            <person name="Arachchi H."/>
            <person name="Armbruster J."/>
            <person name="Bachantsang P."/>
            <person name="Baldwin J."/>
            <person name="Barry A."/>
            <person name="Bayul T."/>
            <person name="Blitshsteyn B."/>
            <person name="Bloom T."/>
            <person name="Blye J."/>
            <person name="Boguslavskiy L."/>
            <person name="Borowsky M."/>
            <person name="Boukhgalter B."/>
            <person name="Brunache A."/>
            <person name="Butler J."/>
            <person name="Calixte N."/>
            <person name="Calvo S."/>
            <person name="Camarata J."/>
            <person name="Campo K."/>
            <person name="Chang J."/>
            <person name="Cheshatsang Y."/>
            <person name="Citroen M."/>
            <person name="Collymore A."/>
            <person name="Considine T."/>
            <person name="Cook A."/>
            <person name="Cooke P."/>
            <person name="Corum B."/>
            <person name="Cuomo C."/>
            <person name="David R."/>
            <person name="Dawoe T."/>
            <person name="Degray S."/>
            <person name="Dodge S."/>
            <person name="Dooley K."/>
            <person name="Dorje P."/>
            <person name="Dorjee K."/>
            <person name="Dorris L."/>
            <person name="Duffey N."/>
            <person name="Dupes A."/>
            <person name="Elkins T."/>
            <person name="Engels R."/>
            <person name="Erickson J."/>
            <person name="Farina A."/>
            <person name="Faro S."/>
            <person name="Ferreira P."/>
            <person name="Fischer H."/>
            <person name="Fitzgerald M."/>
            <person name="Foley K."/>
            <person name="Gage D."/>
            <person name="Galagan J."/>
            <person name="Gearin G."/>
            <person name="Gnerre S."/>
            <person name="Gnirke A."/>
            <person name="Goyette A."/>
            <person name="Graham J."/>
            <person name="Grandbois E."/>
            <person name="Gyaltsen K."/>
            <person name="Hafez N."/>
            <person name="Hagopian D."/>
            <person name="Hagos B."/>
            <person name="Hall J."/>
            <person name="Hatcher B."/>
            <person name="Heller A."/>
            <person name="Higgins H."/>
            <person name="Honan T."/>
            <person name="Horn A."/>
            <person name="Houde N."/>
            <person name="Hughes L."/>
            <person name="Hulme W."/>
            <person name="Husby E."/>
            <person name="Iliev I."/>
            <person name="Jaffe D."/>
            <person name="Jones C."/>
            <person name="Kamal M."/>
            <person name="Kamat A."/>
            <person name="Kamvysselis M."/>
            <person name="Karlsson E."/>
            <person name="Kells C."/>
            <person name="Kieu A."/>
            <person name="Kisner P."/>
            <person name="Kodira C."/>
            <person name="Kulbokas E."/>
            <person name="Labutti K."/>
            <person name="Lama D."/>
            <person name="Landers T."/>
            <person name="Leger J."/>
            <person name="Levine S."/>
            <person name="Lewis D."/>
            <person name="Lewis T."/>
            <person name="Lindblad-toh K."/>
            <person name="Liu X."/>
            <person name="Lokyitsang T."/>
            <person name="Lokyitsang Y."/>
            <person name="Lucien O."/>
            <person name="Lui A."/>
            <person name="Ma L.J."/>
            <person name="Mabbitt R."/>
            <person name="Macdonald J."/>
            <person name="Maclean C."/>
            <person name="Major J."/>
            <person name="Manning J."/>
            <person name="Marabella R."/>
            <person name="Maru K."/>
            <person name="Matthews C."/>
            <person name="Mauceli E."/>
            <person name="Mccarthy M."/>
            <person name="Mcdonough S."/>
            <person name="Mcghee T."/>
            <person name="Meldrim J."/>
            <person name="Meneus L."/>
            <person name="Mesirov J."/>
            <person name="Mihalev A."/>
            <person name="Mihova T."/>
            <person name="Mikkelsen T."/>
            <person name="Mlenga V."/>
            <person name="Moru K."/>
            <person name="Mozes J."/>
            <person name="Mulrain L."/>
            <person name="Munson G."/>
            <person name="Naylor J."/>
            <person name="Newes C."/>
            <person name="Nguyen C."/>
            <person name="Nguyen N."/>
            <person name="Nguyen T."/>
            <person name="Nicol R."/>
            <person name="Nielsen C."/>
            <person name="Nizzari M."/>
            <person name="Norbu C."/>
            <person name="Norbu N."/>
            <person name="O'donnell P."/>
            <person name="Okoawo O."/>
            <person name="O'leary S."/>
            <person name="Omotosho B."/>
            <person name="O'neill K."/>
            <person name="Osman S."/>
            <person name="Parker S."/>
            <person name="Perrin D."/>
            <person name="Phunkhang P."/>
            <person name="Piqani B."/>
            <person name="Purcell S."/>
            <person name="Rachupka T."/>
            <person name="Ramasamy U."/>
            <person name="Rameau R."/>
            <person name="Ray V."/>
            <person name="Raymond C."/>
            <person name="Retta R."/>
            <person name="Richardson S."/>
            <person name="Rise C."/>
            <person name="Rodriguez J."/>
            <person name="Rogers J."/>
            <person name="Rogov P."/>
            <person name="Rutman M."/>
            <person name="Schupbach R."/>
            <person name="Seaman C."/>
            <person name="Settipalli S."/>
            <person name="Sharpe T."/>
            <person name="Sheridan J."/>
            <person name="Sherpa N."/>
            <person name="Shi J."/>
            <person name="Smirnov S."/>
            <person name="Smith C."/>
            <person name="Sougnez C."/>
            <person name="Spencer B."/>
            <person name="Stalker J."/>
            <person name="Stange-thomann N."/>
            <person name="Stavropoulos S."/>
            <person name="Stetson K."/>
            <person name="Stone C."/>
            <person name="Stone S."/>
            <person name="Stubbs M."/>
            <person name="Talamas J."/>
            <person name="Tchuinga P."/>
            <person name="Tenzing P."/>
            <person name="Tesfaye S."/>
            <person name="Theodore J."/>
            <person name="Thoulutsang Y."/>
            <person name="Topham K."/>
            <person name="Towey S."/>
            <person name="Tsamla T."/>
            <person name="Tsomo N."/>
            <person name="Vallee D."/>
            <person name="Vassiliev H."/>
            <person name="Venkataraman V."/>
            <person name="Vinson J."/>
            <person name="Vo A."/>
            <person name="Wade C."/>
            <person name="Wang S."/>
            <person name="Wangchuk T."/>
            <person name="Wangdi T."/>
            <person name="Whittaker C."/>
            <person name="Wilkinson J."/>
            <person name="Wu Y."/>
            <person name="Wyman D."/>
            <person name="Yadav S."/>
            <person name="Yang S."/>
            <person name="Yang X."/>
            <person name="Yeager S."/>
            <person name="Yee E."/>
            <person name="Young G."/>
            <person name="Zainoun J."/>
            <person name="Zembeck L."/>
            <person name="Zimmer A."/>
            <person name="Zody M."/>
            <person name="Lander E."/>
        </authorList>
    </citation>
    <scope>NUCLEOTIDE SEQUENCE [LARGE SCALE GENOMIC DNA]</scope>
</reference>
<dbReference type="InterPro" id="IPR011993">
    <property type="entry name" value="PH-like_dom_sf"/>
</dbReference>
<evidence type="ECO:0008006" key="3">
    <source>
        <dbReference type="Google" id="ProtNLM"/>
    </source>
</evidence>
<evidence type="ECO:0000313" key="1">
    <source>
        <dbReference type="Ensembl" id="ENSCSAVP00000005584.1"/>
    </source>
</evidence>
<name>H2YJT5_CIOSA</name>
<dbReference type="AlphaFoldDB" id="H2YJT5"/>
<dbReference type="HOGENOM" id="CLU_2432492_0_0_1"/>
<organism evidence="1 2">
    <name type="scientific">Ciona savignyi</name>
    <name type="common">Pacific transparent sea squirt</name>
    <dbReference type="NCBI Taxonomy" id="51511"/>
    <lineage>
        <taxon>Eukaryota</taxon>
        <taxon>Metazoa</taxon>
        <taxon>Chordata</taxon>
        <taxon>Tunicata</taxon>
        <taxon>Ascidiacea</taxon>
        <taxon>Phlebobranchia</taxon>
        <taxon>Cionidae</taxon>
        <taxon>Ciona</taxon>
    </lineage>
</organism>
<evidence type="ECO:0000313" key="2">
    <source>
        <dbReference type="Proteomes" id="UP000007875"/>
    </source>
</evidence>
<dbReference type="Proteomes" id="UP000007875">
    <property type="component" value="Unassembled WGS sequence"/>
</dbReference>
<reference evidence="1" key="2">
    <citation type="submission" date="2025-08" db="UniProtKB">
        <authorList>
            <consortium name="Ensembl"/>
        </authorList>
    </citation>
    <scope>IDENTIFICATION</scope>
</reference>
<dbReference type="Ensembl" id="ENSCSAVT00000005659.1">
    <property type="protein sequence ID" value="ENSCSAVP00000005584.1"/>
    <property type="gene ID" value="ENSCSAVG00000003339.1"/>
</dbReference>
<sequence>MPPPYNQKYIPPVPFPFMCGYLEKSTGDHTTPLKSQTWKKKYVEVSDGNLRFFTLREEREETGVVIPLSEAFVSIQAKRHIRLETKAGIRI</sequence>
<dbReference type="SUPFAM" id="SSF50729">
    <property type="entry name" value="PH domain-like"/>
    <property type="match status" value="1"/>
</dbReference>
<protein>
    <recommendedName>
        <fullName evidence="3">PH domain-containing protein</fullName>
    </recommendedName>
</protein>